<dbReference type="EMBL" id="MCFJ01000019">
    <property type="protein sequence ID" value="ORY57454.1"/>
    <property type="molecule type" value="Genomic_DNA"/>
</dbReference>
<dbReference type="InParanoid" id="A0A1Y2DEC8"/>
<evidence type="ECO:0000313" key="1">
    <source>
        <dbReference type="EMBL" id="ORY57454.1"/>
    </source>
</evidence>
<protein>
    <submittedName>
        <fullName evidence="1">Uncharacterized protein</fullName>
    </submittedName>
</protein>
<dbReference type="RefSeq" id="XP_040710704.1">
    <property type="nucleotide sequence ID" value="XM_040865683.1"/>
</dbReference>
<proteinExistence type="predicted"/>
<sequence>MYSSCCVLDSVLLLRCVSPLSHMPTKLHARAYHSFLTIGLMQRPLAVSLVVLEVGLADVTLVNTSSAPDTSHGRRMMQGGGLLGWKNDPAELWKSEQVFRDSGVGGGVARKI</sequence>
<comment type="caution">
    <text evidence="1">The sequence shown here is derived from an EMBL/GenBank/DDBJ whole genome shotgun (WGS) entry which is preliminary data.</text>
</comment>
<dbReference type="AlphaFoldDB" id="A0A1Y2DEC8"/>
<reference evidence="1 2" key="1">
    <citation type="submission" date="2016-07" db="EMBL/GenBank/DDBJ databases">
        <title>Pervasive Adenine N6-methylation of Active Genes in Fungi.</title>
        <authorList>
            <consortium name="DOE Joint Genome Institute"/>
            <person name="Mondo S.J."/>
            <person name="Dannebaum R.O."/>
            <person name="Kuo R.C."/>
            <person name="Labutti K."/>
            <person name="Haridas S."/>
            <person name="Kuo A."/>
            <person name="Salamov A."/>
            <person name="Ahrendt S.R."/>
            <person name="Lipzen A."/>
            <person name="Sullivan W."/>
            <person name="Andreopoulos W.B."/>
            <person name="Clum A."/>
            <person name="Lindquist E."/>
            <person name="Daum C."/>
            <person name="Ramamoorthy G.K."/>
            <person name="Gryganskyi A."/>
            <person name="Culley D."/>
            <person name="Magnuson J.K."/>
            <person name="James T.Y."/>
            <person name="O'Malley M.A."/>
            <person name="Stajich J.E."/>
            <person name="Spatafora J.W."/>
            <person name="Visel A."/>
            <person name="Grigoriev I.V."/>
        </authorList>
    </citation>
    <scope>NUCLEOTIDE SEQUENCE [LARGE SCALE GENOMIC DNA]</scope>
    <source>
        <strain evidence="1 2">CBS 129021</strain>
    </source>
</reference>
<evidence type="ECO:0000313" key="2">
    <source>
        <dbReference type="Proteomes" id="UP000193689"/>
    </source>
</evidence>
<name>A0A1Y2DEC8_9PEZI</name>
<accession>A0A1Y2DEC8</accession>
<organism evidence="1 2">
    <name type="scientific">Pseudomassariella vexata</name>
    <dbReference type="NCBI Taxonomy" id="1141098"/>
    <lineage>
        <taxon>Eukaryota</taxon>
        <taxon>Fungi</taxon>
        <taxon>Dikarya</taxon>
        <taxon>Ascomycota</taxon>
        <taxon>Pezizomycotina</taxon>
        <taxon>Sordariomycetes</taxon>
        <taxon>Xylariomycetidae</taxon>
        <taxon>Amphisphaeriales</taxon>
        <taxon>Pseudomassariaceae</taxon>
        <taxon>Pseudomassariella</taxon>
    </lineage>
</organism>
<gene>
    <name evidence="1" type="ORF">BCR38DRAFT_83088</name>
</gene>
<dbReference type="Proteomes" id="UP000193689">
    <property type="component" value="Unassembled WGS sequence"/>
</dbReference>
<keyword evidence="2" id="KW-1185">Reference proteome</keyword>
<dbReference type="GeneID" id="63781895"/>